<gene>
    <name evidence="11" type="primary">yajC</name>
    <name evidence="11" type="ORF">H9724_01990</name>
</gene>
<dbReference type="GO" id="GO:0015031">
    <property type="term" value="P:protein transport"/>
    <property type="evidence" value="ECO:0007669"/>
    <property type="project" value="UniProtKB-KW"/>
</dbReference>
<accession>A0A9D2JPU0</accession>
<evidence type="ECO:0000256" key="2">
    <source>
        <dbReference type="ARBA" id="ARBA00006742"/>
    </source>
</evidence>
<evidence type="ECO:0000256" key="4">
    <source>
        <dbReference type="ARBA" id="ARBA00022475"/>
    </source>
</evidence>
<comment type="subcellular location">
    <subcellularLocation>
        <location evidence="1">Cell membrane</location>
        <topology evidence="1">Single-pass membrane protein</topology>
    </subcellularLocation>
</comment>
<evidence type="ECO:0000256" key="1">
    <source>
        <dbReference type="ARBA" id="ARBA00004162"/>
    </source>
</evidence>
<comment type="caution">
    <text evidence="11">The sequence shown here is derived from an EMBL/GenBank/DDBJ whole genome shotgun (WGS) entry which is preliminary data.</text>
</comment>
<keyword evidence="3" id="KW-0813">Transport</keyword>
<keyword evidence="9 10" id="KW-0472">Membrane</keyword>
<keyword evidence="8" id="KW-0811">Translocation</keyword>
<keyword evidence="7 10" id="KW-1133">Transmembrane helix</keyword>
<evidence type="ECO:0000256" key="9">
    <source>
        <dbReference type="ARBA" id="ARBA00023136"/>
    </source>
</evidence>
<keyword evidence="6" id="KW-0653">Protein transport</keyword>
<evidence type="ECO:0000256" key="5">
    <source>
        <dbReference type="ARBA" id="ARBA00022692"/>
    </source>
</evidence>
<dbReference type="GO" id="GO:0005886">
    <property type="term" value="C:plasma membrane"/>
    <property type="evidence" value="ECO:0007669"/>
    <property type="project" value="UniProtKB-SubCell"/>
</dbReference>
<reference evidence="11" key="1">
    <citation type="journal article" date="2021" name="PeerJ">
        <title>Extensive microbial diversity within the chicken gut microbiome revealed by metagenomics and culture.</title>
        <authorList>
            <person name="Gilroy R."/>
            <person name="Ravi A."/>
            <person name="Getino M."/>
            <person name="Pursley I."/>
            <person name="Horton D.L."/>
            <person name="Alikhan N.F."/>
            <person name="Baker D."/>
            <person name="Gharbi K."/>
            <person name="Hall N."/>
            <person name="Watson M."/>
            <person name="Adriaenssens E.M."/>
            <person name="Foster-Nyarko E."/>
            <person name="Jarju S."/>
            <person name="Secka A."/>
            <person name="Antonio M."/>
            <person name="Oren A."/>
            <person name="Chaudhuri R.R."/>
            <person name="La Ragione R."/>
            <person name="Hildebrand F."/>
            <person name="Pallen M.J."/>
        </authorList>
    </citation>
    <scope>NUCLEOTIDE SEQUENCE</scope>
    <source>
        <strain evidence="11">CHK188-11489</strain>
    </source>
</reference>
<evidence type="ECO:0000256" key="6">
    <source>
        <dbReference type="ARBA" id="ARBA00022927"/>
    </source>
</evidence>
<dbReference type="AlphaFoldDB" id="A0A9D2JPU0"/>
<protein>
    <submittedName>
        <fullName evidence="11">Preprotein translocase subunit YajC</fullName>
    </submittedName>
</protein>
<evidence type="ECO:0000256" key="8">
    <source>
        <dbReference type="ARBA" id="ARBA00023010"/>
    </source>
</evidence>
<dbReference type="InterPro" id="IPR003849">
    <property type="entry name" value="Preprotein_translocase_YajC"/>
</dbReference>
<dbReference type="SMART" id="SM01323">
    <property type="entry name" value="YajC"/>
    <property type="match status" value="1"/>
</dbReference>
<sequence>MIQFLSTETSASTMELIVSLLPMILIILVLFLVVYLPQKRQDKKDAAMRSSIEIGDKVTTIGGIVGIVFAISDKDDTIVVETGSDRTKIRFRRTAISSVEKLDMGDSKNASSKK</sequence>
<dbReference type="PRINTS" id="PR01853">
    <property type="entry name" value="YAJCTRNLCASE"/>
</dbReference>
<evidence type="ECO:0000256" key="10">
    <source>
        <dbReference type="SAM" id="Phobius"/>
    </source>
</evidence>
<evidence type="ECO:0000313" key="11">
    <source>
        <dbReference type="EMBL" id="HIZ61524.1"/>
    </source>
</evidence>
<evidence type="ECO:0000256" key="7">
    <source>
        <dbReference type="ARBA" id="ARBA00022989"/>
    </source>
</evidence>
<reference evidence="11" key="2">
    <citation type="submission" date="2021-04" db="EMBL/GenBank/DDBJ databases">
        <authorList>
            <person name="Gilroy R."/>
        </authorList>
    </citation>
    <scope>NUCLEOTIDE SEQUENCE</scope>
    <source>
        <strain evidence="11">CHK188-11489</strain>
    </source>
</reference>
<evidence type="ECO:0000256" key="3">
    <source>
        <dbReference type="ARBA" id="ARBA00022448"/>
    </source>
</evidence>
<proteinExistence type="inferred from homology"/>
<dbReference type="PANTHER" id="PTHR33909:SF1">
    <property type="entry name" value="SEC TRANSLOCON ACCESSORY COMPLEX SUBUNIT YAJC"/>
    <property type="match status" value="1"/>
</dbReference>
<dbReference type="Pfam" id="PF02699">
    <property type="entry name" value="YajC"/>
    <property type="match status" value="1"/>
</dbReference>
<dbReference type="PANTHER" id="PTHR33909">
    <property type="entry name" value="SEC TRANSLOCON ACCESSORY COMPLEX SUBUNIT YAJC"/>
    <property type="match status" value="1"/>
</dbReference>
<organism evidence="11 12">
    <name type="scientific">Candidatus Gemmiger avistercoris</name>
    <dbReference type="NCBI Taxonomy" id="2838606"/>
    <lineage>
        <taxon>Bacteria</taxon>
        <taxon>Bacillati</taxon>
        <taxon>Bacillota</taxon>
        <taxon>Clostridia</taxon>
        <taxon>Eubacteriales</taxon>
        <taxon>Gemmiger</taxon>
    </lineage>
</organism>
<name>A0A9D2JPU0_9FIRM</name>
<dbReference type="Proteomes" id="UP000824105">
    <property type="component" value="Unassembled WGS sequence"/>
</dbReference>
<dbReference type="EMBL" id="DXBF01000014">
    <property type="protein sequence ID" value="HIZ61524.1"/>
    <property type="molecule type" value="Genomic_DNA"/>
</dbReference>
<keyword evidence="4" id="KW-1003">Cell membrane</keyword>
<feature type="transmembrane region" description="Helical" evidence="10">
    <location>
        <begin position="16"/>
        <end position="36"/>
    </location>
</feature>
<dbReference type="NCBIfam" id="TIGR00739">
    <property type="entry name" value="yajC"/>
    <property type="match status" value="1"/>
</dbReference>
<keyword evidence="5 10" id="KW-0812">Transmembrane</keyword>
<comment type="similarity">
    <text evidence="2">Belongs to the YajC family.</text>
</comment>
<evidence type="ECO:0000313" key="12">
    <source>
        <dbReference type="Proteomes" id="UP000824105"/>
    </source>
</evidence>